<evidence type="ECO:0000313" key="1">
    <source>
        <dbReference type="EMBL" id="AYV80763.1"/>
    </source>
</evidence>
<organism evidence="1">
    <name type="scientific">Harvfovirus sp</name>
    <dbReference type="NCBI Taxonomy" id="2487768"/>
    <lineage>
        <taxon>Viruses</taxon>
        <taxon>Varidnaviria</taxon>
        <taxon>Bamfordvirae</taxon>
        <taxon>Nucleocytoviricota</taxon>
        <taxon>Megaviricetes</taxon>
        <taxon>Imitervirales</taxon>
        <taxon>Mimiviridae</taxon>
        <taxon>Klosneuvirinae</taxon>
    </lineage>
</organism>
<gene>
    <name evidence="1" type="ORF">Harvfovirus6_13</name>
</gene>
<sequence length="369" mass="43778">MRRLVYFARQIKRFPFSGIPRRSKSSTRVICALALPVALIPFRQNTSAKQKYHIAATDFIQYTSWENILENCPEEKFREILGYIAYCQRNVPELIPTWNSNQLIYKIRDKDRDEATITAKLNGSTKIIKPKWLSILNETIGLDNLNTNIYESYLIFRGLPNNPETLELCDYFFDNIKKPANRLKLLEELLKEPPNELTFKYIQKYNTSDKIIFRDYSKYAYNSRNFKYFADKGLIDPTAVIDYMQVALNNSEFTAENRRQILKYLLALNPDPSVKPAMKFMLLDAMREKIERERKFISSLIKTIDYEFTDEEKKKFRDDLNSGYKRLRYYESKVEAKGFTEYIRSNHPELGSIYLDEGIRKRKHYYDDD</sequence>
<dbReference type="EMBL" id="MK072248">
    <property type="protein sequence ID" value="AYV80763.1"/>
    <property type="molecule type" value="Genomic_DNA"/>
</dbReference>
<proteinExistence type="predicted"/>
<protein>
    <submittedName>
        <fullName evidence="1">Uncharacterized protein</fullName>
    </submittedName>
</protein>
<reference evidence="1" key="1">
    <citation type="submission" date="2018-10" db="EMBL/GenBank/DDBJ databases">
        <title>Hidden diversity of soil giant viruses.</title>
        <authorList>
            <person name="Schulz F."/>
            <person name="Alteio L."/>
            <person name="Goudeau D."/>
            <person name="Ryan E.M."/>
            <person name="Malmstrom R.R."/>
            <person name="Blanchard J."/>
            <person name="Woyke T."/>
        </authorList>
    </citation>
    <scope>NUCLEOTIDE SEQUENCE</scope>
    <source>
        <strain evidence="1">HAV1</strain>
    </source>
</reference>
<name>A0A3G5A4L3_9VIRU</name>
<accession>A0A3G5A4L3</accession>